<keyword evidence="5" id="KW-0969">Cilium</keyword>
<comment type="caution">
    <text evidence="9">The sequence shown here is derived from an EMBL/GenBank/DDBJ whole genome shotgun (WGS) entry which is preliminary data.</text>
</comment>
<feature type="coiled-coil region" evidence="7">
    <location>
        <begin position="176"/>
        <end position="235"/>
    </location>
</feature>
<evidence type="ECO:0000313" key="9">
    <source>
        <dbReference type="EMBL" id="CAB3387682.1"/>
    </source>
</evidence>
<evidence type="ECO:0000256" key="7">
    <source>
        <dbReference type="SAM" id="Coils"/>
    </source>
</evidence>
<comment type="subcellular location">
    <subcellularLocation>
        <location evidence="1">Cell projection</location>
        <location evidence="1">Cilium</location>
    </subcellularLocation>
</comment>
<dbReference type="AlphaFoldDB" id="A0A8S1E2L3"/>
<evidence type="ECO:0000256" key="4">
    <source>
        <dbReference type="ARBA" id="ARBA00023054"/>
    </source>
</evidence>
<dbReference type="OrthoDB" id="438545at2759"/>
<keyword evidence="10" id="KW-1185">Reference proteome</keyword>
<dbReference type="GO" id="GO:0060271">
    <property type="term" value="P:cilium assembly"/>
    <property type="evidence" value="ECO:0007669"/>
    <property type="project" value="TreeGrafter"/>
</dbReference>
<dbReference type="InterPro" id="IPR019366">
    <property type="entry name" value="Clusterin-associated_protein-1"/>
</dbReference>
<dbReference type="GO" id="GO:0005815">
    <property type="term" value="C:microtubule organizing center"/>
    <property type="evidence" value="ECO:0007669"/>
    <property type="project" value="TreeGrafter"/>
</dbReference>
<evidence type="ECO:0000256" key="3">
    <source>
        <dbReference type="ARBA" id="ARBA00022794"/>
    </source>
</evidence>
<keyword evidence="4 7" id="KW-0175">Coiled coil</keyword>
<proteinExistence type="inferred from homology"/>
<comment type="similarity">
    <text evidence="2">Belongs to the CLUAP1 family.</text>
</comment>
<gene>
    <name evidence="9" type="ORF">CLODIP_2_CD14024</name>
</gene>
<dbReference type="Pfam" id="PF10234">
    <property type="entry name" value="Cluap1"/>
    <property type="match status" value="1"/>
</dbReference>
<accession>A0A8S1E2L3</accession>
<evidence type="ECO:0000256" key="6">
    <source>
        <dbReference type="ARBA" id="ARBA00023273"/>
    </source>
</evidence>
<feature type="coiled-coil region" evidence="7">
    <location>
        <begin position="260"/>
        <end position="309"/>
    </location>
</feature>
<name>A0A8S1E2L3_9INSE</name>
<keyword evidence="3" id="KW-0970">Cilium biogenesis/degradation</keyword>
<reference evidence="9 10" key="1">
    <citation type="submission" date="2020-04" db="EMBL/GenBank/DDBJ databases">
        <authorList>
            <person name="Alioto T."/>
            <person name="Alioto T."/>
            <person name="Gomez Garrido J."/>
        </authorList>
    </citation>
    <scope>NUCLEOTIDE SEQUENCE [LARGE SCALE GENOMIC DNA]</scope>
</reference>
<evidence type="ECO:0000313" key="10">
    <source>
        <dbReference type="Proteomes" id="UP000494165"/>
    </source>
</evidence>
<organism evidence="9 10">
    <name type="scientific">Cloeon dipterum</name>
    <dbReference type="NCBI Taxonomy" id="197152"/>
    <lineage>
        <taxon>Eukaryota</taxon>
        <taxon>Metazoa</taxon>
        <taxon>Ecdysozoa</taxon>
        <taxon>Arthropoda</taxon>
        <taxon>Hexapoda</taxon>
        <taxon>Insecta</taxon>
        <taxon>Pterygota</taxon>
        <taxon>Palaeoptera</taxon>
        <taxon>Ephemeroptera</taxon>
        <taxon>Pisciforma</taxon>
        <taxon>Baetidae</taxon>
        <taxon>Cloeon</taxon>
    </lineage>
</organism>
<evidence type="ECO:0000256" key="8">
    <source>
        <dbReference type="SAM" id="MobiDB-lite"/>
    </source>
</evidence>
<sequence length="414" mass="46311">MSFFELRSFTDMMRTLGYPRFISIESFRQPNFPLVADILVWLLSKFDIDIPSEYETEQQRVLLIRSAAEMLALKVQIKVNTKRLYQADNYAVKELLKIVTVLYNALESDKSDADDDDDEGASYVPVDISSKIDDIKLARQLASDITTKGANFYGLLNKEVSLRETRSNALSKHIELSKAEQAVKEQTQAAKAEMEEVQRQIHGIAGAEAALDAKIEKKKLELERTQKRMEGMQRVRPAFMEEYEKLEGELAVLWEEYVVKHRILAYLEQAKNQVEQAQERRHQEQIAAARKLLEASKTQEQEMKFLDNNSIDNLAAIEDDSKPLKAPSRMDVPGMGRRVFGTMSGAGLEEDDDDSASLLGSDSDLLLGAGQDSDLGTDDDDDIALGDKMMANVAAVTAGGSVANKPVDLSDDDF</sequence>
<dbReference type="PANTHER" id="PTHR21547">
    <property type="entry name" value="CLUSTERIN ASSOCIATED PROTEIN 1"/>
    <property type="match status" value="1"/>
</dbReference>
<dbReference type="GO" id="GO:0005929">
    <property type="term" value="C:cilium"/>
    <property type="evidence" value="ECO:0007669"/>
    <property type="project" value="UniProtKB-SubCell"/>
</dbReference>
<evidence type="ECO:0000256" key="2">
    <source>
        <dbReference type="ARBA" id="ARBA00008340"/>
    </source>
</evidence>
<feature type="region of interest" description="Disordered" evidence="8">
    <location>
        <begin position="341"/>
        <end position="383"/>
    </location>
</feature>
<dbReference type="EMBL" id="CADEPI010000607">
    <property type="protein sequence ID" value="CAB3387682.1"/>
    <property type="molecule type" value="Genomic_DNA"/>
</dbReference>
<dbReference type="GO" id="GO:0030992">
    <property type="term" value="C:intraciliary transport particle B"/>
    <property type="evidence" value="ECO:0007669"/>
    <property type="project" value="TreeGrafter"/>
</dbReference>
<protein>
    <recommendedName>
        <fullName evidence="11">Clusterin-associated protein 1</fullName>
    </recommendedName>
</protein>
<evidence type="ECO:0000256" key="1">
    <source>
        <dbReference type="ARBA" id="ARBA00004138"/>
    </source>
</evidence>
<dbReference type="PANTHER" id="PTHR21547:SF0">
    <property type="entry name" value="CLUSTERIN-ASSOCIATED PROTEIN 1"/>
    <property type="match status" value="1"/>
</dbReference>
<evidence type="ECO:0000256" key="5">
    <source>
        <dbReference type="ARBA" id="ARBA00023069"/>
    </source>
</evidence>
<dbReference type="Proteomes" id="UP000494165">
    <property type="component" value="Unassembled WGS sequence"/>
</dbReference>
<keyword evidence="6" id="KW-0966">Cell projection</keyword>
<feature type="compositionally biased region" description="Low complexity" evidence="8">
    <location>
        <begin position="356"/>
        <end position="374"/>
    </location>
</feature>
<evidence type="ECO:0008006" key="11">
    <source>
        <dbReference type="Google" id="ProtNLM"/>
    </source>
</evidence>